<evidence type="ECO:0000256" key="5">
    <source>
        <dbReference type="ARBA" id="ARBA00022454"/>
    </source>
</evidence>
<proteinExistence type="inferred from homology"/>
<dbReference type="SUPFAM" id="SSF52540">
    <property type="entry name" value="P-loop containing nucleoside triphosphate hydrolases"/>
    <property type="match status" value="1"/>
</dbReference>
<dbReference type="InParanoid" id="G3AI39"/>
<dbReference type="Pfam" id="PF02463">
    <property type="entry name" value="SMC_N"/>
    <property type="match status" value="1"/>
</dbReference>
<keyword evidence="6" id="KW-0547">Nucleotide-binding</keyword>
<reference evidence="12 13" key="1">
    <citation type="journal article" date="2011" name="Proc. Natl. Acad. Sci. U.S.A.">
        <title>Comparative genomics of xylose-fermenting fungi for enhanced biofuel production.</title>
        <authorList>
            <person name="Wohlbach D.J."/>
            <person name="Kuo A."/>
            <person name="Sato T.K."/>
            <person name="Potts K.M."/>
            <person name="Salamov A.A."/>
            <person name="LaButti K.M."/>
            <person name="Sun H."/>
            <person name="Clum A."/>
            <person name="Pangilinan J.L."/>
            <person name="Lindquist E.A."/>
            <person name="Lucas S."/>
            <person name="Lapidus A."/>
            <person name="Jin M."/>
            <person name="Gunawan C."/>
            <person name="Balan V."/>
            <person name="Dale B.E."/>
            <person name="Jeffries T.W."/>
            <person name="Zinkel R."/>
            <person name="Barry K.W."/>
            <person name="Grigoriev I.V."/>
            <person name="Gasch A.P."/>
        </authorList>
    </citation>
    <scope>NUCLEOTIDE SEQUENCE [LARGE SCALE GENOMIC DNA]</scope>
    <source>
        <strain evidence="13">NRRL Y-27907 / 11-Y1</strain>
    </source>
</reference>
<comment type="subcellular location">
    <subcellularLocation>
        <location evidence="2">Chromosome</location>
    </subcellularLocation>
    <subcellularLocation>
        <location evidence="1">Nucleus</location>
    </subcellularLocation>
</comment>
<dbReference type="InterPro" id="IPR003395">
    <property type="entry name" value="RecF/RecN/SMC_N"/>
</dbReference>
<dbReference type="STRING" id="619300.G3AI39"/>
<evidence type="ECO:0000313" key="13">
    <source>
        <dbReference type="Proteomes" id="UP000000709"/>
    </source>
</evidence>
<keyword evidence="9" id="KW-0539">Nucleus</keyword>
<evidence type="ECO:0000259" key="11">
    <source>
        <dbReference type="Pfam" id="PF02463"/>
    </source>
</evidence>
<protein>
    <recommendedName>
        <fullName evidence="4">Structural maintenance of chromosomes protein 5</fullName>
    </recommendedName>
</protein>
<dbReference type="FunFam" id="3.40.50.300:FF:001301">
    <property type="entry name" value="Structural maintenance of chromosomes 5"/>
    <property type="match status" value="1"/>
</dbReference>
<evidence type="ECO:0000256" key="3">
    <source>
        <dbReference type="ARBA" id="ARBA00010171"/>
    </source>
</evidence>
<feature type="coiled-coil region" evidence="10">
    <location>
        <begin position="768"/>
        <end position="802"/>
    </location>
</feature>
<keyword evidence="8 10" id="KW-0175">Coiled coil</keyword>
<evidence type="ECO:0000256" key="7">
    <source>
        <dbReference type="ARBA" id="ARBA00022840"/>
    </source>
</evidence>
<dbReference type="AlphaFoldDB" id="G3AI39"/>
<dbReference type="Proteomes" id="UP000000709">
    <property type="component" value="Unassembled WGS sequence"/>
</dbReference>
<evidence type="ECO:0000256" key="10">
    <source>
        <dbReference type="SAM" id="Coils"/>
    </source>
</evidence>
<dbReference type="OrthoDB" id="10254973at2759"/>
<dbReference type="RefSeq" id="XP_007373937.1">
    <property type="nucleotide sequence ID" value="XM_007373875.1"/>
</dbReference>
<comment type="similarity">
    <text evidence="3">Belongs to the SMC family. SMC5 subfamily.</text>
</comment>
<dbReference type="eggNOG" id="KOG0979">
    <property type="taxonomic scope" value="Eukaryota"/>
</dbReference>
<sequence length="1063" mass="123040">MHQVKRRKLNKDASQEFKPGFLKTVRVWNFTTYSYGEFNLSPGLNMIIGPNGSGKSTLVASICIGLGGKIDLIKRKNLKSIIKMGHERATVEITLQNVESKDDITIKREFTEKESTWYINDSRVTESMIRDLRRKLNIQLDNLCHFLPQERAAEFAALSPEKLLLETERTLGDGHLLEIHQDLISKDNASQELARKVEEITNRLKHLHDEKEKLEQEAKKFEEYEKKTEEIHNHKMLIPYAQLSDLKHQIKSLKEKQQAAKRKVAEFANTVKGLEEDKAATEQAIEETEEQLGRHETTINDLQGQMAEHTKEQQKIKEEIDQLQANSNSLKNKASEKKAELTKLRRDLNEHIKMEQTMEEVDENEIAQLNEVTKDKTKDIRNLQDQITQEKYANEALMNDYNRLKKRLAEVQKKLESTDKLDLLSNSQYRNRLRDESFEGHRKLRTTSQLKGCYFEAPVISCDVTVREFAPALEKIIDNNTLFSVTTSSQENYKKIQHFSAEIQKNFPLRLTKVTERPQPFVSNEKLKQMGFDGYLADFVRGPQEVLCMLYDTSKIHNIPISKKPLPAKVIEKLTTPDPQTSRVPFMKFIAGDTLFNIQRSRYGNKQLFYITEKIGRSNYFSSRGMSQEMKDQLGKEVQQIKKEGEGKKQAIQESMEKIESYKKEEHAIKQELESTKRDRDKLQSVKNQKARLSGLISSKKKLVKKAEADSTKDYTDKIKQIEAKILVKFAKYSSIAEQTTELTSKVSEEMSAYILTKLKHLNLANRKLSAESLLEELDVRRQELMEEYNNSKAEYDKLKKGDAARQIQEQSKNYTEDERAILSELANTYMEQNTFTEALLMQKINLLEDERSLMSTGDHSSIESLKTKLKDIEVAEIELPRIQTEKERLDKRIDDIRSSWEPELSDLVKQISLAFNKRFTHVASDGIVELAKSDRYKDWKLQILVKFRQESELKVLDNQSQSGGERSVSTIFFIMALQGLTDAPFRIVDEINQGMDPNNEKMAHRYLVHTACKNNKSQYFLVTPKLLTGLYYHPNMVVHCIYTGPQIEVDDREGFLDFISNE</sequence>
<organism evidence="13">
    <name type="scientific">Spathaspora passalidarum (strain NRRL Y-27907 / 11-Y1)</name>
    <dbReference type="NCBI Taxonomy" id="619300"/>
    <lineage>
        <taxon>Eukaryota</taxon>
        <taxon>Fungi</taxon>
        <taxon>Dikarya</taxon>
        <taxon>Ascomycota</taxon>
        <taxon>Saccharomycotina</taxon>
        <taxon>Pichiomycetes</taxon>
        <taxon>Debaryomycetaceae</taxon>
        <taxon>Spathaspora</taxon>
    </lineage>
</organism>
<evidence type="ECO:0000256" key="9">
    <source>
        <dbReference type="ARBA" id="ARBA00023242"/>
    </source>
</evidence>
<keyword evidence="7" id="KW-0067">ATP-binding</keyword>
<dbReference type="EMBL" id="GL996500">
    <property type="protein sequence ID" value="EGW34353.1"/>
    <property type="molecule type" value="Genomic_DNA"/>
</dbReference>
<gene>
    <name evidence="12" type="ORF">SPAPADRAFT_54501</name>
</gene>
<dbReference type="GO" id="GO:0005634">
    <property type="term" value="C:nucleus"/>
    <property type="evidence" value="ECO:0007669"/>
    <property type="project" value="UniProtKB-SubCell"/>
</dbReference>
<evidence type="ECO:0000256" key="2">
    <source>
        <dbReference type="ARBA" id="ARBA00004286"/>
    </source>
</evidence>
<accession>G3AI39</accession>
<feature type="domain" description="RecF/RecN/SMC N-terminal" evidence="11">
    <location>
        <begin position="21"/>
        <end position="1024"/>
    </location>
</feature>
<dbReference type="HOGENOM" id="CLU_004969_2_0_1"/>
<evidence type="ECO:0000256" key="8">
    <source>
        <dbReference type="ARBA" id="ARBA00023054"/>
    </source>
</evidence>
<keyword evidence="5" id="KW-0158">Chromosome</keyword>
<dbReference type="FunCoup" id="G3AI39">
    <property type="interactions" value="1023"/>
</dbReference>
<evidence type="ECO:0000313" key="12">
    <source>
        <dbReference type="EMBL" id="EGW34353.1"/>
    </source>
</evidence>
<dbReference type="GO" id="GO:0000724">
    <property type="term" value="P:double-strand break repair via homologous recombination"/>
    <property type="evidence" value="ECO:0007669"/>
    <property type="project" value="TreeGrafter"/>
</dbReference>
<dbReference type="InterPro" id="IPR027417">
    <property type="entry name" value="P-loop_NTPase"/>
</dbReference>
<dbReference type="Gene3D" id="1.10.287.1490">
    <property type="match status" value="1"/>
</dbReference>
<evidence type="ECO:0000256" key="1">
    <source>
        <dbReference type="ARBA" id="ARBA00004123"/>
    </source>
</evidence>
<dbReference type="PANTHER" id="PTHR45916:SF1">
    <property type="entry name" value="STRUCTURAL MAINTENANCE OF CHROMOSOMES PROTEIN 5"/>
    <property type="match status" value="1"/>
</dbReference>
<dbReference type="GO" id="GO:0005524">
    <property type="term" value="F:ATP binding"/>
    <property type="evidence" value="ECO:0007669"/>
    <property type="project" value="UniProtKB-KW"/>
</dbReference>
<evidence type="ECO:0000256" key="4">
    <source>
        <dbReference type="ARBA" id="ARBA00018687"/>
    </source>
</evidence>
<dbReference type="GO" id="GO:0030915">
    <property type="term" value="C:Smc5-Smc6 complex"/>
    <property type="evidence" value="ECO:0007669"/>
    <property type="project" value="TreeGrafter"/>
</dbReference>
<feature type="coiled-coil region" evidence="10">
    <location>
        <begin position="652"/>
        <end position="679"/>
    </location>
</feature>
<dbReference type="GO" id="GO:0016887">
    <property type="term" value="F:ATP hydrolysis activity"/>
    <property type="evidence" value="ECO:0007669"/>
    <property type="project" value="InterPro"/>
</dbReference>
<feature type="coiled-coil region" evidence="10">
    <location>
        <begin position="190"/>
        <end position="421"/>
    </location>
</feature>
<dbReference type="GO" id="GO:0003697">
    <property type="term" value="F:single-stranded DNA binding"/>
    <property type="evidence" value="ECO:0007669"/>
    <property type="project" value="TreeGrafter"/>
</dbReference>
<dbReference type="KEGG" id="spaa:SPAPADRAFT_54501"/>
<dbReference type="GeneID" id="18871870"/>
<dbReference type="Gene3D" id="3.40.50.300">
    <property type="entry name" value="P-loop containing nucleotide triphosphate hydrolases"/>
    <property type="match status" value="2"/>
</dbReference>
<name>G3AI39_SPAPN</name>
<dbReference type="PANTHER" id="PTHR45916">
    <property type="entry name" value="STRUCTURAL MAINTENANCE OF CHROMOSOMES PROTEIN 5"/>
    <property type="match status" value="1"/>
</dbReference>
<keyword evidence="13" id="KW-1185">Reference proteome</keyword>
<dbReference type="OMA" id="RFWTSQP"/>
<evidence type="ECO:0000256" key="6">
    <source>
        <dbReference type="ARBA" id="ARBA00022741"/>
    </source>
</evidence>